<dbReference type="OrthoDB" id="9805710at2"/>
<dbReference type="Gene3D" id="3.90.190.10">
    <property type="entry name" value="Protein tyrosine phosphatase superfamily"/>
    <property type="match status" value="1"/>
</dbReference>
<dbReference type="SUPFAM" id="SSF52799">
    <property type="entry name" value="(Phosphotyrosine protein) phosphatases II"/>
    <property type="match status" value="1"/>
</dbReference>
<evidence type="ECO:0000313" key="2">
    <source>
        <dbReference type="EMBL" id="SLN24936.1"/>
    </source>
</evidence>
<dbReference type="Pfam" id="PF04273">
    <property type="entry name" value="BLH_phosphatase"/>
    <property type="match status" value="1"/>
</dbReference>
<dbReference type="STRING" id="658057.SAMN04488032_102232"/>
<dbReference type="GO" id="GO:0016787">
    <property type="term" value="F:hydrolase activity"/>
    <property type="evidence" value="ECO:0007669"/>
    <property type="project" value="UniProtKB-KW"/>
</dbReference>
<organism evidence="2 3">
    <name type="scientific">Pacificibacter marinus</name>
    <dbReference type="NCBI Taxonomy" id="658057"/>
    <lineage>
        <taxon>Bacteria</taxon>
        <taxon>Pseudomonadati</taxon>
        <taxon>Pseudomonadota</taxon>
        <taxon>Alphaproteobacteria</taxon>
        <taxon>Rhodobacterales</taxon>
        <taxon>Roseobacteraceae</taxon>
        <taxon>Pacificibacter</taxon>
    </lineage>
</organism>
<gene>
    <name evidence="2" type="primary">blh_2</name>
    <name evidence="2" type="ORF">PAM7971_00854</name>
</gene>
<dbReference type="InterPro" id="IPR005939">
    <property type="entry name" value="BLH_phosphatase-like"/>
</dbReference>
<keyword evidence="3" id="KW-1185">Reference proteome</keyword>
<name>A0A1Y5RX43_9RHOB</name>
<dbReference type="InterPro" id="IPR029021">
    <property type="entry name" value="Prot-tyrosine_phosphatase-like"/>
</dbReference>
<evidence type="ECO:0000259" key="1">
    <source>
        <dbReference type="Pfam" id="PF04273"/>
    </source>
</evidence>
<dbReference type="RefSeq" id="WP_085847749.1">
    <property type="nucleotide sequence ID" value="NZ_FNZV01000002.1"/>
</dbReference>
<protein>
    <submittedName>
        <fullName evidence="2">Beta-lactamase hydrolase-like protein</fullName>
        <ecNumber evidence="2">3.-.-.-</ecNumber>
    </submittedName>
</protein>
<sequence>MQVRRINGMFSIANQVEAQNIESLVHAGYKTLICNRPDGETGDFDAFAKIAEMAKRYGIKAVYLPIEAVGASPEDQNAFDELILDCPKPIVAYCRSGTRPATLWTMFDVKHNGSHRKGLERRVDAMQRGALSVQHNASMAYAASFNPPKSTATRYSSNGLHRKSA</sequence>
<proteinExistence type="predicted"/>
<dbReference type="EMBL" id="FWFW01000002">
    <property type="protein sequence ID" value="SLN24936.1"/>
    <property type="molecule type" value="Genomic_DNA"/>
</dbReference>
<accession>A0A1Y5RX43</accession>
<dbReference type="Proteomes" id="UP000193307">
    <property type="component" value="Unassembled WGS sequence"/>
</dbReference>
<dbReference type="AlphaFoldDB" id="A0A1Y5RX43"/>
<reference evidence="2 3" key="1">
    <citation type="submission" date="2017-03" db="EMBL/GenBank/DDBJ databases">
        <authorList>
            <person name="Afonso C.L."/>
            <person name="Miller P.J."/>
            <person name="Scott M.A."/>
            <person name="Spackman E."/>
            <person name="Goraichik I."/>
            <person name="Dimitrov K.M."/>
            <person name="Suarez D.L."/>
            <person name="Swayne D.E."/>
        </authorList>
    </citation>
    <scope>NUCLEOTIDE SEQUENCE [LARGE SCALE GENOMIC DNA]</scope>
    <source>
        <strain evidence="2 3">CECT 7971</strain>
    </source>
</reference>
<evidence type="ECO:0000313" key="3">
    <source>
        <dbReference type="Proteomes" id="UP000193307"/>
    </source>
</evidence>
<feature type="domain" description="Beta-lactamase hydrolase-like protein phosphatase-like" evidence="1">
    <location>
        <begin position="4"/>
        <end position="106"/>
    </location>
</feature>
<keyword evidence="2" id="KW-0378">Hydrolase</keyword>
<dbReference type="EC" id="3.-.-.-" evidence="2"/>